<comment type="subcellular location">
    <subcellularLocation>
        <location evidence="1">Cell membrane</location>
        <topology evidence="1">Multi-pass membrane protein</topology>
    </subcellularLocation>
</comment>
<reference evidence="11 12" key="1">
    <citation type="submission" date="2023-07" db="EMBL/GenBank/DDBJ databases">
        <title>Sequencing the genomes of 1000 actinobacteria strains.</title>
        <authorList>
            <person name="Klenk H.-P."/>
        </authorList>
    </citation>
    <scope>NUCLEOTIDE SEQUENCE [LARGE SCALE GENOMIC DNA]</scope>
    <source>
        <strain evidence="11 12">DSM 22966</strain>
    </source>
</reference>
<evidence type="ECO:0000256" key="3">
    <source>
        <dbReference type="ARBA" id="ARBA00022692"/>
    </source>
</evidence>
<organism evidence="11 12">
    <name type="scientific">Enteractinococcus fodinae</name>
    <dbReference type="NCBI Taxonomy" id="684663"/>
    <lineage>
        <taxon>Bacteria</taxon>
        <taxon>Bacillati</taxon>
        <taxon>Actinomycetota</taxon>
        <taxon>Actinomycetes</taxon>
        <taxon>Micrococcales</taxon>
        <taxon>Micrococcaceae</taxon>
    </lineage>
</organism>
<keyword evidence="3 10" id="KW-0812">Transmembrane</keyword>
<evidence type="ECO:0000256" key="8">
    <source>
        <dbReference type="ARBA" id="ARBA00035585"/>
    </source>
</evidence>
<evidence type="ECO:0000256" key="10">
    <source>
        <dbReference type="RuleBase" id="RU004340"/>
    </source>
</evidence>
<dbReference type="Pfam" id="PF02537">
    <property type="entry name" value="CRCB"/>
    <property type="match status" value="1"/>
</dbReference>
<feature type="transmembrane region" description="Helical" evidence="10">
    <location>
        <begin position="114"/>
        <end position="138"/>
    </location>
</feature>
<accession>A0ABU2AZJ6</accession>
<comment type="function">
    <text evidence="9">Fluoride-specific ion channel. Important for reducing fluoride concentration in the cell, thus reducing its toxicity.</text>
</comment>
<evidence type="ECO:0000313" key="11">
    <source>
        <dbReference type="EMBL" id="MDR7346762.1"/>
    </source>
</evidence>
<dbReference type="EMBL" id="JAVDYJ010000001">
    <property type="protein sequence ID" value="MDR7346762.1"/>
    <property type="molecule type" value="Genomic_DNA"/>
</dbReference>
<keyword evidence="6" id="KW-0813">Transport</keyword>
<evidence type="ECO:0000256" key="9">
    <source>
        <dbReference type="ARBA" id="ARBA00049940"/>
    </source>
</evidence>
<evidence type="ECO:0000256" key="4">
    <source>
        <dbReference type="ARBA" id="ARBA00022989"/>
    </source>
</evidence>
<dbReference type="Proteomes" id="UP001183794">
    <property type="component" value="Unassembled WGS sequence"/>
</dbReference>
<evidence type="ECO:0000313" key="12">
    <source>
        <dbReference type="Proteomes" id="UP001183794"/>
    </source>
</evidence>
<keyword evidence="12" id="KW-1185">Reference proteome</keyword>
<evidence type="ECO:0000256" key="5">
    <source>
        <dbReference type="ARBA" id="ARBA00023136"/>
    </source>
</evidence>
<feature type="transmembrane region" description="Helical" evidence="10">
    <location>
        <begin position="79"/>
        <end position="102"/>
    </location>
</feature>
<feature type="transmembrane region" description="Helical" evidence="10">
    <location>
        <begin position="12"/>
        <end position="30"/>
    </location>
</feature>
<evidence type="ECO:0000256" key="1">
    <source>
        <dbReference type="ARBA" id="ARBA00004651"/>
    </source>
</evidence>
<keyword evidence="6" id="KW-0406">Ion transport</keyword>
<dbReference type="InterPro" id="IPR003691">
    <property type="entry name" value="FluC"/>
</dbReference>
<proteinExistence type="inferred from homology"/>
<dbReference type="RefSeq" id="WP_310172111.1">
    <property type="nucleotide sequence ID" value="NZ_BAABHE010000002.1"/>
</dbReference>
<comment type="caution">
    <text evidence="11">The sequence shown here is derived from an EMBL/GenBank/DDBJ whole genome shotgun (WGS) entry which is preliminary data.</text>
</comment>
<sequence>MANLEPKLRPTTLLAVALGGMLGAAARVFLPWPTLPIQPVAELDPVSTAIVNVLGAALLGLVAGYTAHRPWPEPLQKGVTTGFLGSFTTMSALAVVVVGFTLGQGMVHSATLGFTVVSLIITVFLIVVFLWLTTVITIGAKHLGSRLAVSRS</sequence>
<feature type="transmembrane region" description="Helical" evidence="10">
    <location>
        <begin position="50"/>
        <end position="67"/>
    </location>
</feature>
<evidence type="ECO:0000256" key="7">
    <source>
        <dbReference type="ARBA" id="ARBA00035120"/>
    </source>
</evidence>
<evidence type="ECO:0000256" key="2">
    <source>
        <dbReference type="ARBA" id="ARBA00022475"/>
    </source>
</evidence>
<keyword evidence="5 10" id="KW-0472">Membrane</keyword>
<protein>
    <recommendedName>
        <fullName evidence="10">Fluoride-specific ion channel</fullName>
    </recommendedName>
</protein>
<comment type="catalytic activity">
    <reaction evidence="8">
        <text>fluoride(in) = fluoride(out)</text>
        <dbReference type="Rhea" id="RHEA:76159"/>
        <dbReference type="ChEBI" id="CHEBI:17051"/>
    </reaction>
    <physiologicalReaction direction="left-to-right" evidence="8">
        <dbReference type="Rhea" id="RHEA:76160"/>
    </physiologicalReaction>
</comment>
<comment type="similarity">
    <text evidence="7 10">Belongs to the fluoride channel Fluc/FEX (TC 1.A.43) family.</text>
</comment>
<keyword evidence="6" id="KW-0407">Ion channel</keyword>
<keyword evidence="4 10" id="KW-1133">Transmembrane helix</keyword>
<keyword evidence="2 10" id="KW-1003">Cell membrane</keyword>
<evidence type="ECO:0000256" key="6">
    <source>
        <dbReference type="ARBA" id="ARBA00023303"/>
    </source>
</evidence>
<name>A0ABU2AZJ6_9MICC</name>
<gene>
    <name evidence="11" type="ORF">J2S62_001019</name>
</gene>